<reference evidence="3" key="1">
    <citation type="submission" date="2017-01" db="EMBL/GenBank/DDBJ databases">
        <authorList>
            <person name="Varghese N."/>
            <person name="Submissions S."/>
        </authorList>
    </citation>
    <scope>NUCLEOTIDE SEQUENCE [LARGE SCALE GENOMIC DNA]</scope>
    <source>
        <strain evidence="3">type strain: HArc-</strain>
    </source>
</reference>
<feature type="domain" description="DUF7988" evidence="1">
    <location>
        <begin position="7"/>
        <end position="140"/>
    </location>
</feature>
<dbReference type="RefSeq" id="WP_076608643.1">
    <property type="nucleotide sequence ID" value="NZ_FTNR01000004.1"/>
</dbReference>
<evidence type="ECO:0000313" key="3">
    <source>
        <dbReference type="Proteomes" id="UP000185936"/>
    </source>
</evidence>
<evidence type="ECO:0000259" key="1">
    <source>
        <dbReference type="Pfam" id="PF25950"/>
    </source>
</evidence>
<dbReference type="EMBL" id="FTNR01000004">
    <property type="protein sequence ID" value="SIR89077.1"/>
    <property type="molecule type" value="Genomic_DNA"/>
</dbReference>
<dbReference type="Proteomes" id="UP000185936">
    <property type="component" value="Unassembled WGS sequence"/>
</dbReference>
<dbReference type="AlphaFoldDB" id="A0A1N7ELV9"/>
<name>A0A1N7ELV9_9EURY</name>
<protein>
    <recommendedName>
        <fullName evidence="1">DUF7988 domain-containing protein</fullName>
    </recommendedName>
</protein>
<dbReference type="STRING" id="308853.SAMN05421752_104242"/>
<accession>A0A1N7ELV9</accession>
<organism evidence="2 3">
    <name type="scientific">Natronorubrum thiooxidans</name>
    <dbReference type="NCBI Taxonomy" id="308853"/>
    <lineage>
        <taxon>Archaea</taxon>
        <taxon>Methanobacteriati</taxon>
        <taxon>Methanobacteriota</taxon>
        <taxon>Stenosarchaea group</taxon>
        <taxon>Halobacteria</taxon>
        <taxon>Halobacteriales</taxon>
        <taxon>Natrialbaceae</taxon>
        <taxon>Natronorubrum</taxon>
    </lineage>
</organism>
<gene>
    <name evidence="2" type="ORF">SAMN05421752_104242</name>
</gene>
<dbReference type="InterPro" id="IPR058294">
    <property type="entry name" value="DUF7988"/>
</dbReference>
<proteinExistence type="predicted"/>
<dbReference type="Pfam" id="PF25950">
    <property type="entry name" value="DUF7988"/>
    <property type="match status" value="1"/>
</dbReference>
<dbReference type="OrthoDB" id="168840at2157"/>
<sequence>MSRPVRDARRRIEDEHAAIIEGIAHCAEQVAEPWDTARTTDSDAVSERLRSALEATGLLEQLPLVLADVVAAMGYELRAQPVPAPPYVVVTSRGPILRATIEPGRLVVRFDAFEVVRDDDPEQPPAYRRRDGICLDISLR</sequence>
<keyword evidence="3" id="KW-1185">Reference proteome</keyword>
<evidence type="ECO:0000313" key="2">
    <source>
        <dbReference type="EMBL" id="SIR89077.1"/>
    </source>
</evidence>